<organism evidence="1 2">
    <name type="scientific">Ruthenibacterium lactatiformans</name>
    <dbReference type="NCBI Taxonomy" id="1550024"/>
    <lineage>
        <taxon>Bacteria</taxon>
        <taxon>Bacillati</taxon>
        <taxon>Bacillota</taxon>
        <taxon>Clostridia</taxon>
        <taxon>Eubacteriales</taxon>
        <taxon>Oscillospiraceae</taxon>
        <taxon>Ruthenibacterium</taxon>
    </lineage>
</organism>
<evidence type="ECO:0000313" key="2">
    <source>
        <dbReference type="Proteomes" id="UP000449193"/>
    </source>
</evidence>
<protein>
    <submittedName>
        <fullName evidence="1">Uncharacterized protein</fullName>
    </submittedName>
</protein>
<gene>
    <name evidence="1" type="ORF">GMD52_08805</name>
</gene>
<dbReference type="AlphaFoldDB" id="A0A6I3Q6X9"/>
<name>A0A6I3Q6X9_9FIRM</name>
<evidence type="ECO:0000313" key="1">
    <source>
        <dbReference type="EMBL" id="MTS51638.1"/>
    </source>
</evidence>
<dbReference type="Proteomes" id="UP000449193">
    <property type="component" value="Unassembled WGS sequence"/>
</dbReference>
<accession>A0A6I3Q6X9</accession>
<dbReference type="EMBL" id="WMZR01000009">
    <property type="protein sequence ID" value="MTS51638.1"/>
    <property type="molecule type" value="Genomic_DNA"/>
</dbReference>
<reference evidence="1 2" key="1">
    <citation type="journal article" date="2019" name="Nat. Med.">
        <title>A library of human gut bacterial isolates paired with longitudinal multiomics data enables mechanistic microbiome research.</title>
        <authorList>
            <person name="Poyet M."/>
            <person name="Groussin M."/>
            <person name="Gibbons S.M."/>
            <person name="Avila-Pacheco J."/>
            <person name="Jiang X."/>
            <person name="Kearney S.M."/>
            <person name="Perrotta A.R."/>
            <person name="Berdy B."/>
            <person name="Zhao S."/>
            <person name="Lieberman T.D."/>
            <person name="Swanson P.K."/>
            <person name="Smith M."/>
            <person name="Roesemann S."/>
            <person name="Alexander J.E."/>
            <person name="Rich S.A."/>
            <person name="Livny J."/>
            <person name="Vlamakis H."/>
            <person name="Clish C."/>
            <person name="Bullock K."/>
            <person name="Deik A."/>
            <person name="Scott J."/>
            <person name="Pierce K.A."/>
            <person name="Xavier R.J."/>
            <person name="Alm E.J."/>
        </authorList>
    </citation>
    <scope>NUCLEOTIDE SEQUENCE [LARGE SCALE GENOMIC DNA]</scope>
    <source>
        <strain evidence="1 2">BIOML-A7</strain>
    </source>
</reference>
<sequence>MIGFLVCHGNSPSLNNSAGRQHSLLSLLDCLTAKPGGAVNGGRSPFILTARWLGWLCYLPDKLEFIVRYHVLPS</sequence>
<proteinExistence type="predicted"/>
<comment type="caution">
    <text evidence="1">The sequence shown here is derived from an EMBL/GenBank/DDBJ whole genome shotgun (WGS) entry which is preliminary data.</text>
</comment>